<organism evidence="2 3">
    <name type="scientific">Diacronema lutheri</name>
    <name type="common">Unicellular marine alga</name>
    <name type="synonym">Monochrysis lutheri</name>
    <dbReference type="NCBI Taxonomy" id="2081491"/>
    <lineage>
        <taxon>Eukaryota</taxon>
        <taxon>Haptista</taxon>
        <taxon>Haptophyta</taxon>
        <taxon>Pavlovophyceae</taxon>
        <taxon>Pavlovales</taxon>
        <taxon>Pavlovaceae</taxon>
        <taxon>Diacronema</taxon>
    </lineage>
</organism>
<feature type="transmembrane region" description="Helical" evidence="1">
    <location>
        <begin position="60"/>
        <end position="81"/>
    </location>
</feature>
<proteinExistence type="predicted"/>
<dbReference type="AlphaFoldDB" id="A0A8J5X4R1"/>
<keyword evidence="1" id="KW-0812">Transmembrane</keyword>
<name>A0A8J5X4R1_DIALT</name>
<dbReference type="EMBL" id="JAGTXO010000055">
    <property type="protein sequence ID" value="KAG8458281.1"/>
    <property type="molecule type" value="Genomic_DNA"/>
</dbReference>
<keyword evidence="1" id="KW-0472">Membrane</keyword>
<protein>
    <submittedName>
        <fullName evidence="2">Uncharacterized protein</fullName>
    </submittedName>
</protein>
<evidence type="ECO:0000313" key="2">
    <source>
        <dbReference type="EMBL" id="KAG8458281.1"/>
    </source>
</evidence>
<evidence type="ECO:0000313" key="3">
    <source>
        <dbReference type="Proteomes" id="UP000751190"/>
    </source>
</evidence>
<keyword evidence="3" id="KW-1185">Reference proteome</keyword>
<gene>
    <name evidence="2" type="ORF">KFE25_001573</name>
</gene>
<comment type="caution">
    <text evidence="2">The sequence shown here is derived from an EMBL/GenBank/DDBJ whole genome shotgun (WGS) entry which is preliminary data.</text>
</comment>
<accession>A0A8J5X4R1</accession>
<sequence length="189" mass="19944">MGGVSDNLLKLRSFAASWWYPFAVGTLSCINTFTVVLSGPLVILYVAGVMANGARLQRRLTAALANAFGTTVGAAMLIALIERNGVQAVTETFPSVFASKTWERSKQLIHSHGFAGTVVVSAMPIVLHPAVIFAITAGMNRGALLTAVMLGRTIKYTVMAQLAVGAPHMLRFFGHKGDGVGKKAAAKRA</sequence>
<feature type="transmembrane region" description="Helical" evidence="1">
    <location>
        <begin position="20"/>
        <end position="48"/>
    </location>
</feature>
<dbReference type="OrthoDB" id="10266130at2759"/>
<keyword evidence="1" id="KW-1133">Transmembrane helix</keyword>
<evidence type="ECO:0000256" key="1">
    <source>
        <dbReference type="SAM" id="Phobius"/>
    </source>
</evidence>
<dbReference type="Proteomes" id="UP000751190">
    <property type="component" value="Unassembled WGS sequence"/>
</dbReference>
<feature type="transmembrane region" description="Helical" evidence="1">
    <location>
        <begin position="114"/>
        <end position="135"/>
    </location>
</feature>
<reference evidence="2" key="1">
    <citation type="submission" date="2021-05" db="EMBL/GenBank/DDBJ databases">
        <title>The genome of the haptophyte Pavlova lutheri (Diacronema luteri, Pavlovales) - a model for lipid biosynthesis in eukaryotic algae.</title>
        <authorList>
            <person name="Hulatt C.J."/>
            <person name="Posewitz M.C."/>
        </authorList>
    </citation>
    <scope>NUCLEOTIDE SEQUENCE</scope>
    <source>
        <strain evidence="2">NIVA-4/92</strain>
    </source>
</reference>